<feature type="compositionally biased region" description="Basic and acidic residues" evidence="1">
    <location>
        <begin position="207"/>
        <end position="216"/>
    </location>
</feature>
<organism evidence="2 3">
    <name type="scientific">Mycena maculata</name>
    <dbReference type="NCBI Taxonomy" id="230809"/>
    <lineage>
        <taxon>Eukaryota</taxon>
        <taxon>Fungi</taxon>
        <taxon>Dikarya</taxon>
        <taxon>Basidiomycota</taxon>
        <taxon>Agaricomycotina</taxon>
        <taxon>Agaricomycetes</taxon>
        <taxon>Agaricomycetidae</taxon>
        <taxon>Agaricales</taxon>
        <taxon>Marasmiineae</taxon>
        <taxon>Mycenaceae</taxon>
        <taxon>Mycena</taxon>
    </lineage>
</organism>
<reference evidence="2" key="1">
    <citation type="submission" date="2023-03" db="EMBL/GenBank/DDBJ databases">
        <title>Massive genome expansion in bonnet fungi (Mycena s.s.) driven by repeated elements and novel gene families across ecological guilds.</title>
        <authorList>
            <consortium name="Lawrence Berkeley National Laboratory"/>
            <person name="Harder C.B."/>
            <person name="Miyauchi S."/>
            <person name="Viragh M."/>
            <person name="Kuo A."/>
            <person name="Thoen E."/>
            <person name="Andreopoulos B."/>
            <person name="Lu D."/>
            <person name="Skrede I."/>
            <person name="Drula E."/>
            <person name="Henrissat B."/>
            <person name="Morin E."/>
            <person name="Kohler A."/>
            <person name="Barry K."/>
            <person name="LaButti K."/>
            <person name="Morin E."/>
            <person name="Salamov A."/>
            <person name="Lipzen A."/>
            <person name="Mereny Z."/>
            <person name="Hegedus B."/>
            <person name="Baldrian P."/>
            <person name="Stursova M."/>
            <person name="Weitz H."/>
            <person name="Taylor A."/>
            <person name="Grigoriev I.V."/>
            <person name="Nagy L.G."/>
            <person name="Martin F."/>
            <person name="Kauserud H."/>
        </authorList>
    </citation>
    <scope>NUCLEOTIDE SEQUENCE</scope>
    <source>
        <strain evidence="2">CBHHK188m</strain>
    </source>
</reference>
<dbReference type="Proteomes" id="UP001215280">
    <property type="component" value="Unassembled WGS sequence"/>
</dbReference>
<evidence type="ECO:0008006" key="4">
    <source>
        <dbReference type="Google" id="ProtNLM"/>
    </source>
</evidence>
<comment type="caution">
    <text evidence="2">The sequence shown here is derived from an EMBL/GenBank/DDBJ whole genome shotgun (WGS) entry which is preliminary data.</text>
</comment>
<evidence type="ECO:0000313" key="3">
    <source>
        <dbReference type="Proteomes" id="UP001215280"/>
    </source>
</evidence>
<dbReference type="EMBL" id="JARJLG010000136">
    <property type="protein sequence ID" value="KAJ7738682.1"/>
    <property type="molecule type" value="Genomic_DNA"/>
</dbReference>
<feature type="region of interest" description="Disordered" evidence="1">
    <location>
        <begin position="197"/>
        <end position="216"/>
    </location>
</feature>
<dbReference type="Pfam" id="PF18758">
    <property type="entry name" value="KDZ"/>
    <property type="match status" value="1"/>
</dbReference>
<dbReference type="PANTHER" id="PTHR33096">
    <property type="entry name" value="CXC2 DOMAIN-CONTAINING PROTEIN"/>
    <property type="match status" value="1"/>
</dbReference>
<evidence type="ECO:0000256" key="1">
    <source>
        <dbReference type="SAM" id="MobiDB-lite"/>
    </source>
</evidence>
<dbReference type="AlphaFoldDB" id="A0AAD7MYM0"/>
<name>A0AAD7MYM0_9AGAR</name>
<protein>
    <recommendedName>
        <fullName evidence="4">CxC2-like cysteine cluster KDZ transposase-associated domain-containing protein</fullName>
    </recommendedName>
</protein>
<dbReference type="InterPro" id="IPR040521">
    <property type="entry name" value="KDZ"/>
</dbReference>
<evidence type="ECO:0000313" key="2">
    <source>
        <dbReference type="EMBL" id="KAJ7738682.1"/>
    </source>
</evidence>
<dbReference type="PANTHER" id="PTHR33096:SF1">
    <property type="entry name" value="CXC1-LIKE CYSTEINE CLUSTER ASSOCIATED WITH KDZ TRANSPOSASES DOMAIN-CONTAINING PROTEIN"/>
    <property type="match status" value="1"/>
</dbReference>
<sequence>MTDAYLALSLATADTGEGLPSAVKSPEDVEVQENLMVLVVDMFSATRQSLALIHGDSYVASACVRQGWMPSAPSIPTVVITIRVLEVYRVADLRCPRLGIQVFVRTLCDIHGVAPRRWLGTQFSVAFDVYLAIQARVDSHVQLALGRDTPHWRLKNACPCCLYNVEGEPKLKITFIGTQDGNNSLSRFAKREREVVDETAVPGASKEQGDDRVAPGDYYLPREEVDKWAKEGLEELVKTFGSSSTQEEMEAKGGVEEEEGCSERWQNMKEDVTARAYGMYDETGFFPALCRHGFVLIVVDMVKSGKLYKYPLLITAHILNVLGEVGLAYDVRCKHGKTVRAHPALRQLALDKNFRSLVGAFHGHGHNRLCGLRNLMTYVEGVGLEAGEGCEIFFSKSKALASTTRYASRFHRQQSITTYLKHTDTFDTYANLSLLLCNNTMRDLGVESRDVFEMWLAAEKAHLLTLSKEPEEETLEMEYFQKLVNLRDAEERVTAIIGVQIPFIPGEPHTNYAEMAKATQRIETQRRHALELEMRARVAVQDLEISLGVDVHWRPEDENWSRVSAMVRSPRYQRALDHLQGLIISRMFELAKCNMSGTGYKLRKHIAKALQARSKAIKTAIERYNDIAEAMTPPKPSLTWLEVVEYAFLADFDLLREGREDIRGQPWAQPAGRAAMDPHFKLLRADEEIQRLNVEIRCFVTYIVDEEAFLLREEEHLRMEGNEVIAHQVRLVRMERSRFTDMHMSRLVKLSREPGFTGCILPGTSLSRERHTPVMQASSPLCPLRHDAAPPGNDEENAQSDDDEGILAGAFMNIIHITGDDGADTEDT</sequence>
<keyword evidence="3" id="KW-1185">Reference proteome</keyword>
<gene>
    <name evidence="2" type="ORF">DFH07DRAFT_870478</name>
</gene>
<accession>A0AAD7MYM0</accession>
<proteinExistence type="predicted"/>